<dbReference type="OrthoDB" id="9802055at2"/>
<feature type="binding site" evidence="6">
    <location>
        <position position="94"/>
    </location>
    <ligand>
        <name>a divalent metal cation</name>
        <dbReference type="ChEBI" id="CHEBI:60240"/>
        <label>1</label>
    </ligand>
</feature>
<evidence type="ECO:0000256" key="3">
    <source>
        <dbReference type="ARBA" id="ARBA00022670"/>
    </source>
</evidence>
<evidence type="ECO:0000256" key="6">
    <source>
        <dbReference type="HAMAP-Rule" id="MF_01974"/>
    </source>
</evidence>
<sequence length="249" mass="27337">MIKLKSNKQIEKMGEAGKLLASCHQALKKLVKPGITTLELDQFVENFLLERGATPAQKGYMGYQYATCASVNHEVCHGLPNKKVLKNGDIITIDFVVDLNGWLADSAWSYGVGTISKESQRLLDTAKKALYKGIDQAQVGNRLGDIGYAIQSYAEKKGYSIVKEFIGHGIGRRIHEDPQVHHIGERSTGTTLKEGMVITIEPILNVGMPYITMKSDGWTAITFDGSLSAQYEHTVAITKEGPIILTEQA</sequence>
<evidence type="ECO:0000256" key="7">
    <source>
        <dbReference type="RuleBase" id="RU003653"/>
    </source>
</evidence>
<evidence type="ECO:0000256" key="1">
    <source>
        <dbReference type="ARBA" id="ARBA00002521"/>
    </source>
</evidence>
<feature type="binding site" evidence="6">
    <location>
        <position position="77"/>
    </location>
    <ligand>
        <name>substrate</name>
    </ligand>
</feature>
<dbReference type="PANTHER" id="PTHR43330">
    <property type="entry name" value="METHIONINE AMINOPEPTIDASE"/>
    <property type="match status" value="1"/>
</dbReference>
<feature type="binding site" evidence="6">
    <location>
        <position position="175"/>
    </location>
    <ligand>
        <name>substrate</name>
    </ligand>
</feature>
<dbReference type="GO" id="GO:0006508">
    <property type="term" value="P:proteolysis"/>
    <property type="evidence" value="ECO:0007669"/>
    <property type="project" value="UniProtKB-KW"/>
</dbReference>
<name>A0A163SN60_9BACL</name>
<proteinExistence type="inferred from homology"/>
<organism evidence="9 10">
    <name type="scientific">Fictibacillus phosphorivorans</name>
    <dbReference type="NCBI Taxonomy" id="1221500"/>
    <lineage>
        <taxon>Bacteria</taxon>
        <taxon>Bacillati</taxon>
        <taxon>Bacillota</taxon>
        <taxon>Bacilli</taxon>
        <taxon>Bacillales</taxon>
        <taxon>Fictibacillaceae</taxon>
        <taxon>Fictibacillus</taxon>
    </lineage>
</organism>
<keyword evidence="3 6" id="KW-0645">Protease</keyword>
<evidence type="ECO:0000313" key="9">
    <source>
        <dbReference type="EMBL" id="KZE69452.1"/>
    </source>
</evidence>
<dbReference type="EC" id="3.4.11.18" evidence="6 7"/>
<dbReference type="InterPro" id="IPR000994">
    <property type="entry name" value="Pept_M24"/>
</dbReference>
<comment type="caution">
    <text evidence="9">The sequence shown here is derived from an EMBL/GenBank/DDBJ whole genome shotgun (WGS) entry which is preliminary data.</text>
</comment>
<dbReference type="Proteomes" id="UP000076567">
    <property type="component" value="Unassembled WGS sequence"/>
</dbReference>
<feature type="binding site" evidence="6">
    <location>
        <position position="201"/>
    </location>
    <ligand>
        <name>a divalent metal cation</name>
        <dbReference type="ChEBI" id="CHEBI:60240"/>
        <label>2</label>
        <note>catalytic</note>
    </ligand>
</feature>
<keyword evidence="4 6" id="KW-0479">Metal-binding</keyword>
<dbReference type="GO" id="GO:0046872">
    <property type="term" value="F:metal ion binding"/>
    <property type="evidence" value="ECO:0007669"/>
    <property type="project" value="UniProtKB-UniRule"/>
</dbReference>
<dbReference type="InterPro" id="IPR002467">
    <property type="entry name" value="Pept_M24A_MAP1"/>
</dbReference>
<feature type="binding site" evidence="6">
    <location>
        <position position="105"/>
    </location>
    <ligand>
        <name>a divalent metal cation</name>
        <dbReference type="ChEBI" id="CHEBI:60240"/>
        <label>2</label>
        <note>catalytic</note>
    </ligand>
</feature>
<feature type="binding site" evidence="6">
    <location>
        <position position="105"/>
    </location>
    <ligand>
        <name>a divalent metal cation</name>
        <dbReference type="ChEBI" id="CHEBI:60240"/>
        <label>1</label>
    </ligand>
</feature>
<evidence type="ECO:0000256" key="2">
    <source>
        <dbReference type="ARBA" id="ARBA00022438"/>
    </source>
</evidence>
<dbReference type="PANTHER" id="PTHR43330:SF17">
    <property type="entry name" value="METHIONINE AMINOPEPTIDASE"/>
    <property type="match status" value="1"/>
</dbReference>
<dbReference type="GO" id="GO:0004239">
    <property type="term" value="F:initiator methionyl aminopeptidase activity"/>
    <property type="evidence" value="ECO:0007669"/>
    <property type="project" value="UniProtKB-UniRule"/>
</dbReference>
<protein>
    <recommendedName>
        <fullName evidence="6 7">Methionine aminopeptidase</fullName>
        <shortName evidence="6">MAP</shortName>
        <shortName evidence="6">MetAP</shortName>
        <ecNumber evidence="6 7">3.4.11.18</ecNumber>
    </recommendedName>
    <alternativeName>
        <fullName evidence="6">Peptidase M</fullName>
    </alternativeName>
</protein>
<gene>
    <name evidence="6" type="primary">map</name>
    <name evidence="9" type="ORF">AWM68_04085</name>
</gene>
<dbReference type="GO" id="GO:0005829">
    <property type="term" value="C:cytosol"/>
    <property type="evidence" value="ECO:0007669"/>
    <property type="project" value="TreeGrafter"/>
</dbReference>
<dbReference type="RefSeq" id="WP_066237195.1">
    <property type="nucleotide sequence ID" value="NZ_LRFC01000001.1"/>
</dbReference>
<dbReference type="Gene3D" id="3.90.230.10">
    <property type="entry name" value="Creatinase/methionine aminopeptidase superfamily"/>
    <property type="match status" value="1"/>
</dbReference>
<dbReference type="AlphaFoldDB" id="A0A163SN60"/>
<evidence type="ECO:0000256" key="4">
    <source>
        <dbReference type="ARBA" id="ARBA00022723"/>
    </source>
</evidence>
<dbReference type="InterPro" id="IPR001714">
    <property type="entry name" value="Pept_M24_MAP"/>
</dbReference>
<keyword evidence="10" id="KW-1185">Reference proteome</keyword>
<dbReference type="SUPFAM" id="SSF55920">
    <property type="entry name" value="Creatinase/aminopeptidase"/>
    <property type="match status" value="1"/>
</dbReference>
<feature type="binding site" evidence="6">
    <location>
        <position position="168"/>
    </location>
    <ligand>
        <name>a divalent metal cation</name>
        <dbReference type="ChEBI" id="CHEBI:60240"/>
        <label>2</label>
        <note>catalytic</note>
    </ligand>
</feature>
<accession>A0A163SN60</accession>
<keyword evidence="5 6" id="KW-0378">Hydrolase</keyword>
<dbReference type="HAMAP" id="MF_01974">
    <property type="entry name" value="MetAP_1"/>
    <property type="match status" value="1"/>
</dbReference>
<comment type="similarity">
    <text evidence="6">Belongs to the peptidase M24A family. Methionine aminopeptidase type 1 subfamily.</text>
</comment>
<dbReference type="Pfam" id="PF00557">
    <property type="entry name" value="Peptidase_M24"/>
    <property type="match status" value="1"/>
</dbReference>
<comment type="catalytic activity">
    <reaction evidence="6 7">
        <text>Release of N-terminal amino acids, preferentially methionine, from peptides and arylamides.</text>
        <dbReference type="EC" id="3.4.11.18"/>
    </reaction>
</comment>
<dbReference type="InterPro" id="IPR036005">
    <property type="entry name" value="Creatinase/aminopeptidase-like"/>
</dbReference>
<feature type="binding site" evidence="6">
    <location>
        <position position="232"/>
    </location>
    <ligand>
        <name>a divalent metal cation</name>
        <dbReference type="ChEBI" id="CHEBI:60240"/>
        <label>1</label>
    </ligand>
</feature>
<reference evidence="10" key="1">
    <citation type="submission" date="2016-01" db="EMBL/GenBank/DDBJ databases">
        <title>Draft genome of Chromobacterium sp. F49.</title>
        <authorList>
            <person name="Hong K.W."/>
        </authorList>
    </citation>
    <scope>NUCLEOTIDE SEQUENCE [LARGE SCALE GENOMIC DNA]</scope>
    <source>
        <strain evidence="10">P7IIIA</strain>
    </source>
</reference>
<comment type="subunit">
    <text evidence="6">Monomer.</text>
</comment>
<dbReference type="EMBL" id="LRFC01000001">
    <property type="protein sequence ID" value="KZE69452.1"/>
    <property type="molecule type" value="Genomic_DNA"/>
</dbReference>
<comment type="cofactor">
    <cofactor evidence="6">
        <name>Co(2+)</name>
        <dbReference type="ChEBI" id="CHEBI:48828"/>
    </cofactor>
    <cofactor evidence="6">
        <name>Zn(2+)</name>
        <dbReference type="ChEBI" id="CHEBI:29105"/>
    </cofactor>
    <cofactor evidence="6">
        <name>Mn(2+)</name>
        <dbReference type="ChEBI" id="CHEBI:29035"/>
    </cofactor>
    <cofactor evidence="6">
        <name>Fe(2+)</name>
        <dbReference type="ChEBI" id="CHEBI:29033"/>
    </cofactor>
    <text evidence="6">Binds 2 divalent metal cations per subunit. Has a high-affinity and a low affinity metal-binding site. The true nature of the physiological cofactor is under debate. The enzyme is active with cobalt, zinc, manganese or divalent iron ions. Most likely, methionine aminopeptidases function as mononuclear Fe(2+)-metalloproteases under physiological conditions, and the catalytically relevant metal-binding site has been assigned to the histidine-containing high-affinity site.</text>
</comment>
<dbReference type="GO" id="GO:0070006">
    <property type="term" value="F:metalloaminopeptidase activity"/>
    <property type="evidence" value="ECO:0007669"/>
    <property type="project" value="UniProtKB-UniRule"/>
</dbReference>
<dbReference type="CDD" id="cd01086">
    <property type="entry name" value="MetAP1"/>
    <property type="match status" value="1"/>
</dbReference>
<keyword evidence="2 6" id="KW-0031">Aminopeptidase</keyword>
<dbReference type="NCBIfam" id="TIGR00500">
    <property type="entry name" value="met_pdase_I"/>
    <property type="match status" value="1"/>
</dbReference>
<evidence type="ECO:0000313" key="10">
    <source>
        <dbReference type="Proteomes" id="UP000076567"/>
    </source>
</evidence>
<evidence type="ECO:0000259" key="8">
    <source>
        <dbReference type="Pfam" id="PF00557"/>
    </source>
</evidence>
<evidence type="ECO:0000256" key="5">
    <source>
        <dbReference type="ARBA" id="ARBA00022801"/>
    </source>
</evidence>
<feature type="binding site" evidence="6">
    <location>
        <position position="232"/>
    </location>
    <ligand>
        <name>a divalent metal cation</name>
        <dbReference type="ChEBI" id="CHEBI:60240"/>
        <label>2</label>
        <note>catalytic</note>
    </ligand>
</feature>
<comment type="function">
    <text evidence="1 6">Removes the N-terminal methionine from nascent proteins. The N-terminal methionine is often cleaved when the second residue in the primary sequence is small and uncharged (Met-Ala-, Cys, Gly, Pro, Ser, Thr, or Val). Requires deformylation of the N(alpha)-formylated initiator methionine before it can be hydrolyzed.</text>
</comment>
<dbReference type="PRINTS" id="PR00599">
    <property type="entry name" value="MAPEPTIDASE"/>
</dbReference>
<feature type="domain" description="Peptidase M24" evidence="8">
    <location>
        <begin position="11"/>
        <end position="239"/>
    </location>
</feature>